<proteinExistence type="inferred from homology"/>
<evidence type="ECO:0000313" key="4">
    <source>
        <dbReference type="Proteomes" id="UP000239772"/>
    </source>
</evidence>
<feature type="short sequence motif" description="HXTX 2" evidence="2">
    <location>
        <begin position="120"/>
        <end position="123"/>
    </location>
</feature>
<dbReference type="EMBL" id="PVZS01000001">
    <property type="protein sequence ID" value="PSC07007.1"/>
    <property type="molecule type" value="Genomic_DNA"/>
</dbReference>
<dbReference type="PANTHER" id="PTHR35561:SF1">
    <property type="entry name" value="RNA 2',3'-CYCLIC PHOSPHODIESTERASE"/>
    <property type="match status" value="1"/>
</dbReference>
<dbReference type="SUPFAM" id="SSF55144">
    <property type="entry name" value="LigT-like"/>
    <property type="match status" value="1"/>
</dbReference>
<dbReference type="OrthoDB" id="9793819at2"/>
<dbReference type="NCBIfam" id="TIGR02258">
    <property type="entry name" value="2_5_ligase"/>
    <property type="match status" value="1"/>
</dbReference>
<dbReference type="GO" id="GO:0008664">
    <property type="term" value="F:RNA 2',3'-cyclic 3'-phosphodiesterase activity"/>
    <property type="evidence" value="ECO:0007669"/>
    <property type="project" value="UniProtKB-EC"/>
</dbReference>
<accession>A0A2T1HZ93</accession>
<keyword evidence="4" id="KW-1185">Reference proteome</keyword>
<protein>
    <recommendedName>
        <fullName evidence="2">RNA 2',3'-cyclic phosphodiesterase</fullName>
        <shortName evidence="2">RNA 2',3'-CPDase</shortName>
        <ecNumber evidence="2">3.1.4.58</ecNumber>
    </recommendedName>
</protein>
<dbReference type="InterPro" id="IPR004175">
    <property type="entry name" value="RNA_CPDase"/>
</dbReference>
<dbReference type="PANTHER" id="PTHR35561">
    <property type="entry name" value="RNA 2',3'-CYCLIC PHOSPHODIESTERASE"/>
    <property type="match status" value="1"/>
</dbReference>
<feature type="active site" description="Proton donor" evidence="2">
    <location>
        <position position="37"/>
    </location>
</feature>
<comment type="function">
    <text evidence="2">Hydrolyzes RNA 2',3'-cyclic phosphodiester to an RNA 2'-phosphomonoester.</text>
</comment>
<reference evidence="4" key="1">
    <citation type="submission" date="2018-03" db="EMBL/GenBank/DDBJ databases">
        <authorList>
            <person name="Sun L."/>
            <person name="Liu H."/>
            <person name="Chen W."/>
            <person name="Huang K."/>
            <person name="Liu W."/>
            <person name="Gao X."/>
        </authorList>
    </citation>
    <scope>NUCLEOTIDE SEQUENCE [LARGE SCALE GENOMIC DNA]</scope>
    <source>
        <strain evidence="4">SH9</strain>
    </source>
</reference>
<dbReference type="RefSeq" id="WP_106334792.1">
    <property type="nucleotide sequence ID" value="NZ_PVZS01000001.1"/>
</dbReference>
<evidence type="ECO:0000256" key="2">
    <source>
        <dbReference type="HAMAP-Rule" id="MF_01940"/>
    </source>
</evidence>
<dbReference type="HAMAP" id="MF_01940">
    <property type="entry name" value="RNA_CPDase"/>
    <property type="match status" value="1"/>
</dbReference>
<dbReference type="GO" id="GO:0004113">
    <property type="term" value="F:2',3'-cyclic-nucleotide 3'-phosphodiesterase activity"/>
    <property type="evidence" value="ECO:0007669"/>
    <property type="project" value="InterPro"/>
</dbReference>
<comment type="catalytic activity">
    <reaction evidence="2">
        <text>a 3'-end 2',3'-cyclophospho-ribonucleotide-RNA + H2O = a 3'-end 2'-phospho-ribonucleotide-RNA + H(+)</text>
        <dbReference type="Rhea" id="RHEA:11828"/>
        <dbReference type="Rhea" id="RHEA-COMP:10464"/>
        <dbReference type="Rhea" id="RHEA-COMP:17353"/>
        <dbReference type="ChEBI" id="CHEBI:15377"/>
        <dbReference type="ChEBI" id="CHEBI:15378"/>
        <dbReference type="ChEBI" id="CHEBI:83064"/>
        <dbReference type="ChEBI" id="CHEBI:173113"/>
        <dbReference type="EC" id="3.1.4.58"/>
    </reaction>
</comment>
<sequence>MPRLFTGFEVPPDIANTLSSLRGGLVGARWIDVENYHVTLRFMGDIDDHLARDVDAMLADVRRGPITLTLDGLSAFGGDKPRALVARIKPDQALMDFQAEQERIVRRAGLPPEKRKFTPHVTLARLRDTTPWHVADFLAAQGRVPARSFTADRFVLFSSRASVGGGPYVVEAAYPLG</sequence>
<comment type="similarity">
    <text evidence="2">Belongs to the 2H phosphoesterase superfamily. ThpR family.</text>
</comment>
<dbReference type="Pfam" id="PF13563">
    <property type="entry name" value="2_5_RNA_ligase2"/>
    <property type="match status" value="1"/>
</dbReference>
<gene>
    <name evidence="3" type="primary">thpR</name>
    <name evidence="3" type="ORF">SLNSH_01110</name>
</gene>
<evidence type="ECO:0000256" key="1">
    <source>
        <dbReference type="ARBA" id="ARBA00022801"/>
    </source>
</evidence>
<feature type="short sequence motif" description="HXTX 1" evidence="2">
    <location>
        <begin position="37"/>
        <end position="40"/>
    </location>
</feature>
<name>A0A2T1HZ93_9HYPH</name>
<evidence type="ECO:0000313" key="3">
    <source>
        <dbReference type="EMBL" id="PSC07007.1"/>
    </source>
</evidence>
<organism evidence="3 4">
    <name type="scientific">Alsobacter soli</name>
    <dbReference type="NCBI Taxonomy" id="2109933"/>
    <lineage>
        <taxon>Bacteria</taxon>
        <taxon>Pseudomonadati</taxon>
        <taxon>Pseudomonadota</taxon>
        <taxon>Alphaproteobacteria</taxon>
        <taxon>Hyphomicrobiales</taxon>
        <taxon>Alsobacteraceae</taxon>
        <taxon>Alsobacter</taxon>
    </lineage>
</organism>
<comment type="caution">
    <text evidence="3">The sequence shown here is derived from an EMBL/GenBank/DDBJ whole genome shotgun (WGS) entry which is preliminary data.</text>
</comment>
<dbReference type="Gene3D" id="3.90.1140.10">
    <property type="entry name" value="Cyclic phosphodiesterase"/>
    <property type="match status" value="1"/>
</dbReference>
<dbReference type="Proteomes" id="UP000239772">
    <property type="component" value="Unassembled WGS sequence"/>
</dbReference>
<dbReference type="AlphaFoldDB" id="A0A2T1HZ93"/>
<feature type="active site" description="Proton acceptor" evidence="2">
    <location>
        <position position="120"/>
    </location>
</feature>
<dbReference type="InterPro" id="IPR009097">
    <property type="entry name" value="Cyclic_Pdiesterase"/>
</dbReference>
<dbReference type="EC" id="3.1.4.58" evidence="2"/>
<keyword evidence="1 2" id="KW-0378">Hydrolase</keyword>